<evidence type="ECO:0000313" key="4">
    <source>
        <dbReference type="EMBL" id="CAG8521625.1"/>
    </source>
</evidence>
<sequence length="174" mass="20253">LIAVNFIYALILVQAALMLHLERNDTSLPPDENEERRRIFYCAYYLDRQIRSELTRWLRELPVDLRCQDLSDADSSRTQLSNFSLFAGQDGPVQLCLTAATTIAEISRKMQNYNQKAFLFESIAKKALNNSLYELTFAAKHSNFTFSMDDCMDDSTDEFTDEYTDEYIDDYMDE</sequence>
<comment type="caution">
    <text evidence="4">The sequence shown here is derived from an EMBL/GenBank/DDBJ whole genome shotgun (WGS) entry which is preliminary data.</text>
</comment>
<keyword evidence="1" id="KW-0539">Nucleus</keyword>
<gene>
    <name evidence="4" type="ORF">RFULGI_LOCUS3377</name>
</gene>
<feature type="chain" id="PRO_5040210135" evidence="2">
    <location>
        <begin position="16"/>
        <end position="174"/>
    </location>
</feature>
<organism evidence="4 5">
    <name type="scientific">Racocetra fulgida</name>
    <dbReference type="NCBI Taxonomy" id="60492"/>
    <lineage>
        <taxon>Eukaryota</taxon>
        <taxon>Fungi</taxon>
        <taxon>Fungi incertae sedis</taxon>
        <taxon>Mucoromycota</taxon>
        <taxon>Glomeromycotina</taxon>
        <taxon>Glomeromycetes</taxon>
        <taxon>Diversisporales</taxon>
        <taxon>Gigasporaceae</taxon>
        <taxon>Racocetra</taxon>
    </lineage>
</organism>
<name>A0A9N9A8U1_9GLOM</name>
<dbReference type="InterPro" id="IPR007219">
    <property type="entry name" value="XnlR_reg_dom"/>
</dbReference>
<dbReference type="GO" id="GO:0003677">
    <property type="term" value="F:DNA binding"/>
    <property type="evidence" value="ECO:0007669"/>
    <property type="project" value="InterPro"/>
</dbReference>
<evidence type="ECO:0000313" key="5">
    <source>
        <dbReference type="Proteomes" id="UP000789396"/>
    </source>
</evidence>
<dbReference type="OrthoDB" id="2123952at2759"/>
<evidence type="ECO:0000256" key="1">
    <source>
        <dbReference type="ARBA" id="ARBA00023242"/>
    </source>
</evidence>
<dbReference type="Proteomes" id="UP000789396">
    <property type="component" value="Unassembled WGS sequence"/>
</dbReference>
<dbReference type="Pfam" id="PF04082">
    <property type="entry name" value="Fungal_trans"/>
    <property type="match status" value="1"/>
</dbReference>
<dbReference type="GO" id="GO:0008270">
    <property type="term" value="F:zinc ion binding"/>
    <property type="evidence" value="ECO:0007669"/>
    <property type="project" value="InterPro"/>
</dbReference>
<keyword evidence="5" id="KW-1185">Reference proteome</keyword>
<feature type="domain" description="Xylanolytic transcriptional activator regulatory" evidence="3">
    <location>
        <begin position="15"/>
        <end position="57"/>
    </location>
</feature>
<dbReference type="EMBL" id="CAJVPZ010002939">
    <property type="protein sequence ID" value="CAG8521625.1"/>
    <property type="molecule type" value="Genomic_DNA"/>
</dbReference>
<dbReference type="AlphaFoldDB" id="A0A9N9A8U1"/>
<feature type="signal peptide" evidence="2">
    <location>
        <begin position="1"/>
        <end position="15"/>
    </location>
</feature>
<evidence type="ECO:0000256" key="2">
    <source>
        <dbReference type="SAM" id="SignalP"/>
    </source>
</evidence>
<proteinExistence type="predicted"/>
<protein>
    <submittedName>
        <fullName evidence="4">4440_t:CDS:1</fullName>
    </submittedName>
</protein>
<accession>A0A9N9A8U1</accession>
<reference evidence="4" key="1">
    <citation type="submission" date="2021-06" db="EMBL/GenBank/DDBJ databases">
        <authorList>
            <person name="Kallberg Y."/>
            <person name="Tangrot J."/>
            <person name="Rosling A."/>
        </authorList>
    </citation>
    <scope>NUCLEOTIDE SEQUENCE</scope>
    <source>
        <strain evidence="4">IN212</strain>
    </source>
</reference>
<feature type="non-terminal residue" evidence="4">
    <location>
        <position position="174"/>
    </location>
</feature>
<evidence type="ECO:0000259" key="3">
    <source>
        <dbReference type="Pfam" id="PF04082"/>
    </source>
</evidence>
<keyword evidence="2" id="KW-0732">Signal</keyword>
<dbReference type="GO" id="GO:0006351">
    <property type="term" value="P:DNA-templated transcription"/>
    <property type="evidence" value="ECO:0007669"/>
    <property type="project" value="InterPro"/>
</dbReference>
<dbReference type="CDD" id="cd12148">
    <property type="entry name" value="fungal_TF_MHR"/>
    <property type="match status" value="1"/>
</dbReference>